<feature type="transmembrane region" description="Helical" evidence="6">
    <location>
        <begin position="391"/>
        <end position="411"/>
    </location>
</feature>
<feature type="transmembrane region" description="Helical" evidence="6">
    <location>
        <begin position="302"/>
        <end position="321"/>
    </location>
</feature>
<reference evidence="8 9" key="1">
    <citation type="submission" date="2018-10" db="EMBL/GenBank/DDBJ databases">
        <title>Genome sequences of five Lactobacillus pentosus strains isolated from brines of traditionally fermented spanish-style green table olives and differences between them.</title>
        <authorList>
            <person name="Jimenez Diaz R."/>
        </authorList>
    </citation>
    <scope>NUCLEOTIDE SEQUENCE [LARGE SCALE GENOMIC DNA]</scope>
    <source>
        <strain evidence="8 9">IG8</strain>
    </source>
</reference>
<feature type="transmembrane region" description="Helical" evidence="6">
    <location>
        <begin position="365"/>
        <end position="385"/>
    </location>
</feature>
<feature type="domain" description="Major facilitator superfamily (MFS) profile" evidence="7">
    <location>
        <begin position="231"/>
        <end position="415"/>
    </location>
</feature>
<feature type="transmembrane region" description="Helical" evidence="6">
    <location>
        <begin position="175"/>
        <end position="195"/>
    </location>
</feature>
<evidence type="ECO:0000256" key="6">
    <source>
        <dbReference type="SAM" id="Phobius"/>
    </source>
</evidence>
<gene>
    <name evidence="8" type="ORF">D6U17_05050</name>
</gene>
<evidence type="ECO:0000256" key="3">
    <source>
        <dbReference type="ARBA" id="ARBA00022692"/>
    </source>
</evidence>
<dbReference type="GO" id="GO:0005886">
    <property type="term" value="C:plasma membrane"/>
    <property type="evidence" value="ECO:0007669"/>
    <property type="project" value="UniProtKB-SubCell"/>
</dbReference>
<name>A0A843QSK5_LACPE</name>
<dbReference type="InterPro" id="IPR011701">
    <property type="entry name" value="MFS"/>
</dbReference>
<evidence type="ECO:0000256" key="1">
    <source>
        <dbReference type="ARBA" id="ARBA00004651"/>
    </source>
</evidence>
<dbReference type="InterPro" id="IPR020846">
    <property type="entry name" value="MFS_dom"/>
</dbReference>
<feature type="transmembrane region" description="Helical" evidence="6">
    <location>
        <begin position="12"/>
        <end position="33"/>
    </location>
</feature>
<dbReference type="EMBL" id="RDCL01000049">
    <property type="protein sequence ID" value="RMW55622.1"/>
    <property type="molecule type" value="Genomic_DNA"/>
</dbReference>
<dbReference type="SUPFAM" id="SSF103473">
    <property type="entry name" value="MFS general substrate transporter"/>
    <property type="match status" value="1"/>
</dbReference>
<evidence type="ECO:0000259" key="7">
    <source>
        <dbReference type="PROSITE" id="PS50850"/>
    </source>
</evidence>
<keyword evidence="2" id="KW-0813">Transport</keyword>
<dbReference type="InterPro" id="IPR036259">
    <property type="entry name" value="MFS_trans_sf"/>
</dbReference>
<evidence type="ECO:0000256" key="4">
    <source>
        <dbReference type="ARBA" id="ARBA00022989"/>
    </source>
</evidence>
<comment type="caution">
    <text evidence="8">The sequence shown here is derived from an EMBL/GenBank/DDBJ whole genome shotgun (WGS) entry which is preliminary data.</text>
</comment>
<keyword evidence="5 6" id="KW-0472">Membrane</keyword>
<organism evidence="8 9">
    <name type="scientific">Lactiplantibacillus pentosus</name>
    <name type="common">Lactobacillus pentosus</name>
    <dbReference type="NCBI Taxonomy" id="1589"/>
    <lineage>
        <taxon>Bacteria</taxon>
        <taxon>Bacillati</taxon>
        <taxon>Bacillota</taxon>
        <taxon>Bacilli</taxon>
        <taxon>Lactobacillales</taxon>
        <taxon>Lactobacillaceae</taxon>
        <taxon>Lactiplantibacillus</taxon>
    </lineage>
</organism>
<dbReference type="PANTHER" id="PTHR23528:SF1">
    <property type="entry name" value="MAJOR FACILITATOR SUPERFAMILY (MFS) PROFILE DOMAIN-CONTAINING PROTEIN"/>
    <property type="match status" value="1"/>
</dbReference>
<feature type="transmembrane region" description="Helical" evidence="6">
    <location>
        <begin position="53"/>
        <end position="75"/>
    </location>
</feature>
<keyword evidence="3 6" id="KW-0812">Transmembrane</keyword>
<feature type="transmembrane region" description="Helical" evidence="6">
    <location>
        <begin position="149"/>
        <end position="169"/>
    </location>
</feature>
<feature type="transmembrane region" description="Helical" evidence="6">
    <location>
        <begin position="267"/>
        <end position="290"/>
    </location>
</feature>
<dbReference type="PANTHER" id="PTHR23528">
    <property type="match status" value="1"/>
</dbReference>
<feature type="transmembrane region" description="Helical" evidence="6">
    <location>
        <begin position="327"/>
        <end position="344"/>
    </location>
</feature>
<proteinExistence type="predicted"/>
<evidence type="ECO:0000313" key="8">
    <source>
        <dbReference type="EMBL" id="RMW55622.1"/>
    </source>
</evidence>
<dbReference type="PROSITE" id="PS50850">
    <property type="entry name" value="MFS"/>
    <property type="match status" value="1"/>
</dbReference>
<sequence length="415" mass="44869">MEKKTNGTTIPLIRLLPALAIGPATWLGSYMVASSLFIPAMLQRLDSSNKISLVAIFSTCAMILCAIANMIAGYLSDRTHSRFGARTPWIMGGATVFALGMFFASFSTNVTWLFVTWMITAVALQFIVAPMVAWIDFAEEKHQGTASSAYGGVGMAFGNNGFAVIGALFLGRLKAGFIIFGLLCFFGSLIASILVREPSNIGQETPTVKTDKQPKHFKLSDLFPGWSQGGNYYLTLLGKTFLGIGNFLISGYLLYIMEDYFHKSTHAASTSIQVINTIMFVFALVLGLIAGPLSDKFRLVKWPVALSSIFVGLGALSIILLRNEFSLILYAVLAGFGMGLWNSLDNRLNLMVLPDKNRVAFFLGVYNLANSLPQAIAPIIAAILIPISGYSAVFIGAFLFAAVGGILILFVKNVK</sequence>
<comment type="subcellular location">
    <subcellularLocation>
        <location evidence="1">Cell membrane</location>
        <topology evidence="1">Multi-pass membrane protein</topology>
    </subcellularLocation>
</comment>
<protein>
    <submittedName>
        <fullName evidence="8">MFS transporter</fullName>
    </submittedName>
</protein>
<accession>A0A843QSK5</accession>
<dbReference type="CDD" id="cd06174">
    <property type="entry name" value="MFS"/>
    <property type="match status" value="1"/>
</dbReference>
<dbReference type="GO" id="GO:0022857">
    <property type="term" value="F:transmembrane transporter activity"/>
    <property type="evidence" value="ECO:0007669"/>
    <property type="project" value="InterPro"/>
</dbReference>
<dbReference type="Gene3D" id="1.20.1250.20">
    <property type="entry name" value="MFS general substrate transporter like domains"/>
    <property type="match status" value="2"/>
</dbReference>
<dbReference type="RefSeq" id="WP_122211087.1">
    <property type="nucleotide sequence ID" value="NZ_CP104714.1"/>
</dbReference>
<dbReference type="Proteomes" id="UP000281061">
    <property type="component" value="Unassembled WGS sequence"/>
</dbReference>
<evidence type="ECO:0000256" key="2">
    <source>
        <dbReference type="ARBA" id="ARBA00022448"/>
    </source>
</evidence>
<dbReference type="Pfam" id="PF07690">
    <property type="entry name" value="MFS_1"/>
    <property type="match status" value="2"/>
</dbReference>
<dbReference type="AlphaFoldDB" id="A0A843QSK5"/>
<evidence type="ECO:0000313" key="9">
    <source>
        <dbReference type="Proteomes" id="UP000281061"/>
    </source>
</evidence>
<feature type="transmembrane region" description="Helical" evidence="6">
    <location>
        <begin position="232"/>
        <end position="255"/>
    </location>
</feature>
<feature type="transmembrane region" description="Helical" evidence="6">
    <location>
        <begin position="87"/>
        <end position="106"/>
    </location>
</feature>
<feature type="transmembrane region" description="Helical" evidence="6">
    <location>
        <begin position="112"/>
        <end position="137"/>
    </location>
</feature>
<keyword evidence="4 6" id="KW-1133">Transmembrane helix</keyword>
<evidence type="ECO:0000256" key="5">
    <source>
        <dbReference type="ARBA" id="ARBA00023136"/>
    </source>
</evidence>